<comment type="caution">
    <text evidence="3">The sequence shown here is derived from an EMBL/GenBank/DDBJ whole genome shotgun (WGS) entry which is preliminary data.</text>
</comment>
<feature type="signal peptide" evidence="2">
    <location>
        <begin position="1"/>
        <end position="25"/>
    </location>
</feature>
<sequence length="131" mass="14643">MTFSYRATWMIPIALLRLLLVAVIRDVGNHKYDQAYKLESYYDFIVVGAGSAGAALAARLSEVPYWRVLLLEAGGEPPPESHIPALYPALQQGEADWGFYITRQKHGLKGFADQVRLYKLNMSQEPTLIGS</sequence>
<dbReference type="SUPFAM" id="SSF51905">
    <property type="entry name" value="FAD/NAD(P)-binding domain"/>
    <property type="match status" value="1"/>
</dbReference>
<protein>
    <submittedName>
        <fullName evidence="3">Uncharacterized protein</fullName>
    </submittedName>
</protein>
<dbReference type="InterPro" id="IPR012132">
    <property type="entry name" value="GMC_OxRdtase"/>
</dbReference>
<gene>
    <name evidence="3" type="ORF">SK128_020218</name>
</gene>
<feature type="chain" id="PRO_5043036734" evidence="2">
    <location>
        <begin position="26"/>
        <end position="131"/>
    </location>
</feature>
<evidence type="ECO:0000313" key="3">
    <source>
        <dbReference type="EMBL" id="KAK7081993.1"/>
    </source>
</evidence>
<name>A0AAN8XHY6_HALRR</name>
<comment type="similarity">
    <text evidence="1">Belongs to the GMC oxidoreductase family.</text>
</comment>
<dbReference type="Gene3D" id="3.30.560.10">
    <property type="entry name" value="Glucose Oxidase, domain 3"/>
    <property type="match status" value="1"/>
</dbReference>
<dbReference type="Proteomes" id="UP001381693">
    <property type="component" value="Unassembled WGS sequence"/>
</dbReference>
<dbReference type="InterPro" id="IPR036188">
    <property type="entry name" value="FAD/NAD-bd_sf"/>
</dbReference>
<dbReference type="EMBL" id="JAXCGZ010004280">
    <property type="protein sequence ID" value="KAK7081993.1"/>
    <property type="molecule type" value="Genomic_DNA"/>
</dbReference>
<keyword evidence="2" id="KW-0732">Signal</keyword>
<dbReference type="Gene3D" id="3.50.50.60">
    <property type="entry name" value="FAD/NAD(P)-binding domain"/>
    <property type="match status" value="1"/>
</dbReference>
<proteinExistence type="inferred from homology"/>
<dbReference type="GO" id="GO:0016491">
    <property type="term" value="F:oxidoreductase activity"/>
    <property type="evidence" value="ECO:0007669"/>
    <property type="project" value="TreeGrafter"/>
</dbReference>
<evidence type="ECO:0000256" key="1">
    <source>
        <dbReference type="ARBA" id="ARBA00010790"/>
    </source>
</evidence>
<keyword evidence="4" id="KW-1185">Reference proteome</keyword>
<accession>A0AAN8XHY6</accession>
<organism evidence="3 4">
    <name type="scientific">Halocaridina rubra</name>
    <name type="common">Hawaiian red shrimp</name>
    <dbReference type="NCBI Taxonomy" id="373956"/>
    <lineage>
        <taxon>Eukaryota</taxon>
        <taxon>Metazoa</taxon>
        <taxon>Ecdysozoa</taxon>
        <taxon>Arthropoda</taxon>
        <taxon>Crustacea</taxon>
        <taxon>Multicrustacea</taxon>
        <taxon>Malacostraca</taxon>
        <taxon>Eumalacostraca</taxon>
        <taxon>Eucarida</taxon>
        <taxon>Decapoda</taxon>
        <taxon>Pleocyemata</taxon>
        <taxon>Caridea</taxon>
        <taxon>Atyoidea</taxon>
        <taxon>Atyidae</taxon>
        <taxon>Halocaridina</taxon>
    </lineage>
</organism>
<evidence type="ECO:0000256" key="2">
    <source>
        <dbReference type="SAM" id="SignalP"/>
    </source>
</evidence>
<dbReference type="PANTHER" id="PTHR11552">
    <property type="entry name" value="GLUCOSE-METHANOL-CHOLINE GMC OXIDOREDUCTASE"/>
    <property type="match status" value="1"/>
</dbReference>
<dbReference type="PANTHER" id="PTHR11552:SF147">
    <property type="entry name" value="CHOLINE DEHYDROGENASE, MITOCHONDRIAL"/>
    <property type="match status" value="1"/>
</dbReference>
<evidence type="ECO:0000313" key="4">
    <source>
        <dbReference type="Proteomes" id="UP001381693"/>
    </source>
</evidence>
<reference evidence="3 4" key="1">
    <citation type="submission" date="2023-11" db="EMBL/GenBank/DDBJ databases">
        <title>Halocaridina rubra genome assembly.</title>
        <authorList>
            <person name="Smith C."/>
        </authorList>
    </citation>
    <scope>NUCLEOTIDE SEQUENCE [LARGE SCALE GENOMIC DNA]</scope>
    <source>
        <strain evidence="3">EP-1</strain>
        <tissue evidence="3">Whole</tissue>
    </source>
</reference>
<dbReference type="GO" id="GO:0050660">
    <property type="term" value="F:flavin adenine dinucleotide binding"/>
    <property type="evidence" value="ECO:0007669"/>
    <property type="project" value="InterPro"/>
</dbReference>
<dbReference type="AlphaFoldDB" id="A0AAN8XHY6"/>